<evidence type="ECO:0000256" key="6">
    <source>
        <dbReference type="SAM" id="MobiDB-lite"/>
    </source>
</evidence>
<organism evidence="8 9">
    <name type="scientific">Variovorax ginsengisoli</name>
    <dbReference type="NCBI Taxonomy" id="363844"/>
    <lineage>
        <taxon>Bacteria</taxon>
        <taxon>Pseudomonadati</taxon>
        <taxon>Pseudomonadota</taxon>
        <taxon>Betaproteobacteria</taxon>
        <taxon>Burkholderiales</taxon>
        <taxon>Comamonadaceae</taxon>
        <taxon>Variovorax</taxon>
    </lineage>
</organism>
<dbReference type="PANTHER" id="PTHR30011">
    <property type="entry name" value="ALKANESULFONATE MONOOXYGENASE-RELATED"/>
    <property type="match status" value="1"/>
</dbReference>
<keyword evidence="9" id="KW-1185">Reference proteome</keyword>
<dbReference type="PIRSF" id="PIRSF000337">
    <property type="entry name" value="NTA_MOA"/>
    <property type="match status" value="1"/>
</dbReference>
<comment type="similarity">
    <text evidence="5">Belongs to the NtaA/SnaA/DszA monooxygenase family.</text>
</comment>
<dbReference type="EMBL" id="JAUSRO010000009">
    <property type="protein sequence ID" value="MDP9900756.1"/>
    <property type="molecule type" value="Genomic_DNA"/>
</dbReference>
<feature type="compositionally biased region" description="Basic and acidic residues" evidence="6">
    <location>
        <begin position="468"/>
        <end position="480"/>
    </location>
</feature>
<feature type="region of interest" description="Disordered" evidence="6">
    <location>
        <begin position="457"/>
        <end position="480"/>
    </location>
</feature>
<dbReference type="InterPro" id="IPR036661">
    <property type="entry name" value="Luciferase-like_sf"/>
</dbReference>
<keyword evidence="1" id="KW-0285">Flavoprotein</keyword>
<evidence type="ECO:0000313" key="8">
    <source>
        <dbReference type="EMBL" id="MDP9900756.1"/>
    </source>
</evidence>
<evidence type="ECO:0000256" key="2">
    <source>
        <dbReference type="ARBA" id="ARBA00022643"/>
    </source>
</evidence>
<evidence type="ECO:0000256" key="3">
    <source>
        <dbReference type="ARBA" id="ARBA00023002"/>
    </source>
</evidence>
<evidence type="ECO:0000313" key="9">
    <source>
        <dbReference type="Proteomes" id="UP001226867"/>
    </source>
</evidence>
<evidence type="ECO:0000259" key="7">
    <source>
        <dbReference type="Pfam" id="PF00296"/>
    </source>
</evidence>
<dbReference type="InterPro" id="IPR051260">
    <property type="entry name" value="Diverse_substr_monoxygenases"/>
</dbReference>
<dbReference type="SUPFAM" id="SSF51679">
    <property type="entry name" value="Bacterial luciferase-like"/>
    <property type="match status" value="1"/>
</dbReference>
<gene>
    <name evidence="8" type="ORF">J2W36_003022</name>
</gene>
<evidence type="ECO:0000256" key="1">
    <source>
        <dbReference type="ARBA" id="ARBA00022630"/>
    </source>
</evidence>
<comment type="caution">
    <text evidence="8">The sequence shown here is derived from an EMBL/GenBank/DDBJ whole genome shotgun (WGS) entry which is preliminary data.</text>
</comment>
<dbReference type="Pfam" id="PF00296">
    <property type="entry name" value="Bac_luciferase"/>
    <property type="match status" value="1"/>
</dbReference>
<sequence length="480" mass="53779">MRQRLIFNCFSMNVVSHIYHGTWRHPDTTQMNFDSLDTWKELAMLLEKGKFDALFLADVLGIDPAYNGSWDTYIKEGMQIPCNDTGALCAALIGVTENLGLTFTSSIMSEHPFSFARRISTLDHLSKGRIGWNIVTSATHNAAQNFGFDQIVEHDERYRWAEEYMHVVYKLWEGSWDEGAVLADRKNGVYADADKIHRIYHNSERYRVLGPHMCSPSAQRVPVLYQAGSSKVGREFAAKHAEGTFVLYPTIEGARKAIAEQRELAVSVGRRADDIKFIQGFSFVVGSTMEEAWRKSEEIDKWVSYDGMAAHISRDMGIDLGGMDPDMTLEQSNMSGVQGYARMYEDSHNGKKAKVSDLVKALSYSGRMVGTPESIADELEKWQDAGIDGVNMIAQFFPGSYRDFIEHVIPVLQERGLAQREYAPGSLRQKMFPESGGRLPDRHAAAAYRGAFKGHAAAEKTAGGTSVRWEKDKQKEKAAA</sequence>
<dbReference type="Gene3D" id="3.20.20.30">
    <property type="entry name" value="Luciferase-like domain"/>
    <property type="match status" value="1"/>
</dbReference>
<dbReference type="RefSeq" id="WP_307690552.1">
    <property type="nucleotide sequence ID" value="NZ_JAUSRO010000009.1"/>
</dbReference>
<keyword evidence="4 8" id="KW-0503">Monooxygenase</keyword>
<accession>A0ABT9S8T2</accession>
<proteinExistence type="inferred from homology"/>
<dbReference type="Proteomes" id="UP001226867">
    <property type="component" value="Unassembled WGS sequence"/>
</dbReference>
<name>A0ABT9S8T2_9BURK</name>
<dbReference type="InterPro" id="IPR016215">
    <property type="entry name" value="NTA_MOA"/>
</dbReference>
<dbReference type="InterPro" id="IPR011251">
    <property type="entry name" value="Luciferase-like_dom"/>
</dbReference>
<keyword evidence="3" id="KW-0560">Oxidoreductase</keyword>
<reference evidence="8 9" key="1">
    <citation type="submission" date="2023-07" db="EMBL/GenBank/DDBJ databases">
        <title>Sorghum-associated microbial communities from plants grown in Nebraska, USA.</title>
        <authorList>
            <person name="Schachtman D."/>
        </authorList>
    </citation>
    <scope>NUCLEOTIDE SEQUENCE [LARGE SCALE GENOMIC DNA]</scope>
    <source>
        <strain evidence="8 9">DS1607</strain>
    </source>
</reference>
<evidence type="ECO:0000256" key="4">
    <source>
        <dbReference type="ARBA" id="ARBA00023033"/>
    </source>
</evidence>
<keyword evidence="2" id="KW-0288">FMN</keyword>
<dbReference type="PANTHER" id="PTHR30011:SF16">
    <property type="entry name" value="C2H2 FINGER DOMAIN TRANSCRIPTION FACTOR (EUROFUNG)-RELATED"/>
    <property type="match status" value="1"/>
</dbReference>
<protein>
    <submittedName>
        <fullName evidence="8">FMN-dependent oxidoreductase (Nitrilotriacetate monooxygenase family)</fullName>
    </submittedName>
</protein>
<dbReference type="GO" id="GO:0004497">
    <property type="term" value="F:monooxygenase activity"/>
    <property type="evidence" value="ECO:0007669"/>
    <property type="project" value="UniProtKB-KW"/>
</dbReference>
<dbReference type="NCBIfam" id="TIGR03860">
    <property type="entry name" value="FMN_nitrolo"/>
    <property type="match status" value="1"/>
</dbReference>
<evidence type="ECO:0000256" key="5">
    <source>
        <dbReference type="ARBA" id="ARBA00033748"/>
    </source>
</evidence>
<feature type="domain" description="Luciferase-like" evidence="7">
    <location>
        <begin position="25"/>
        <end position="388"/>
    </location>
</feature>